<gene>
    <name evidence="1" type="ORF">FANTH_8946</name>
</gene>
<evidence type="ECO:0000313" key="2">
    <source>
        <dbReference type="Proteomes" id="UP000573603"/>
    </source>
</evidence>
<organism evidence="1 2">
    <name type="scientific">Fusarium anthophilum</name>
    <dbReference type="NCBI Taxonomy" id="48485"/>
    <lineage>
        <taxon>Eukaryota</taxon>
        <taxon>Fungi</taxon>
        <taxon>Dikarya</taxon>
        <taxon>Ascomycota</taxon>
        <taxon>Pezizomycotina</taxon>
        <taxon>Sordariomycetes</taxon>
        <taxon>Hypocreomycetidae</taxon>
        <taxon>Hypocreales</taxon>
        <taxon>Nectriaceae</taxon>
        <taxon>Fusarium</taxon>
        <taxon>Fusarium fujikuroi species complex</taxon>
    </lineage>
</organism>
<comment type="caution">
    <text evidence="1">The sequence shown here is derived from an EMBL/GenBank/DDBJ whole genome shotgun (WGS) entry which is preliminary data.</text>
</comment>
<dbReference type="AlphaFoldDB" id="A0A8H4Z872"/>
<keyword evidence="2" id="KW-1185">Reference proteome</keyword>
<sequence length="401" mass="45321">MTEHITDKIFAEICRSRSIMHETLWSLTLEATVALEKDRILEVSMTFDYDQEITANEGLTTQLSHLMRVASGVLSLWIVPGAFQAVQKATDAAKGAAKDACKSLINLHRNRNLSTTYHDYAALFSKAVVFMGSATWMRHLRDNGQPKASLYNEHFLKFKSQKQYEVFGESKDAFPISSKFIATIGQCTERLLTWVDPASRIFTISQWVLVAQKLTEPDFAVGFVRALVGDIYEESPGKFRRIGQPEIRLLQKWFVFCLLPQLCDMNPEVHGELWKKHLSKGVVFDAELDDMKLFDTEMRLNTEGRMFFMTVDHRMGFGPASMVVGDEMRFLPGGNSPFVLRPIGRIGFNPEPSYEVIGDCFLLLDSEEKDGEDGLLKGCLPVEILGELLPTGYRSNDILLL</sequence>
<reference evidence="1 2" key="1">
    <citation type="journal article" date="2020" name="BMC Genomics">
        <title>Correction to: Identification and distribution of gene clusters required for synthesis of sphingolipid metabolism inhibitors in diverse species of the filamentous fungus Fusarium.</title>
        <authorList>
            <person name="Kim H.S."/>
            <person name="Lohmar J.M."/>
            <person name="Busman M."/>
            <person name="Brown D.W."/>
            <person name="Naumann T.A."/>
            <person name="Divon H.H."/>
            <person name="Lysoe E."/>
            <person name="Uhlig S."/>
            <person name="Proctor R.H."/>
        </authorList>
    </citation>
    <scope>NUCLEOTIDE SEQUENCE [LARGE SCALE GENOMIC DNA]</scope>
    <source>
        <strain evidence="1 2">NRRL 25214</strain>
    </source>
</reference>
<dbReference type="Proteomes" id="UP000573603">
    <property type="component" value="Unassembled WGS sequence"/>
</dbReference>
<accession>A0A8H4Z872</accession>
<proteinExistence type="predicted"/>
<name>A0A8H4Z872_9HYPO</name>
<dbReference type="EMBL" id="JABEVY010000221">
    <property type="protein sequence ID" value="KAF5241871.1"/>
    <property type="molecule type" value="Genomic_DNA"/>
</dbReference>
<evidence type="ECO:0000313" key="1">
    <source>
        <dbReference type="EMBL" id="KAF5241871.1"/>
    </source>
</evidence>
<protein>
    <submittedName>
        <fullName evidence="1">Uncharacterized protein</fullName>
    </submittedName>
</protein>